<dbReference type="OrthoDB" id="2735017at2"/>
<feature type="transmembrane region" description="Helical" evidence="1">
    <location>
        <begin position="35"/>
        <end position="55"/>
    </location>
</feature>
<dbReference type="Proteomes" id="UP000264541">
    <property type="component" value="Unassembled WGS sequence"/>
</dbReference>
<comment type="caution">
    <text evidence="2">The sequence shown here is derived from an EMBL/GenBank/DDBJ whole genome shotgun (WGS) entry which is preliminary data.</text>
</comment>
<keyword evidence="1" id="KW-0472">Membrane</keyword>
<protein>
    <submittedName>
        <fullName evidence="2">Uncharacterized protein</fullName>
    </submittedName>
</protein>
<dbReference type="EMBL" id="QVTE01000039">
    <property type="protein sequence ID" value="RFU67766.1"/>
    <property type="molecule type" value="Genomic_DNA"/>
</dbReference>
<organism evidence="2 3">
    <name type="scientific">Peribacillus saganii</name>
    <dbReference type="NCBI Taxonomy" id="2303992"/>
    <lineage>
        <taxon>Bacteria</taxon>
        <taxon>Bacillati</taxon>
        <taxon>Bacillota</taxon>
        <taxon>Bacilli</taxon>
        <taxon>Bacillales</taxon>
        <taxon>Bacillaceae</taxon>
        <taxon>Peribacillus</taxon>
    </lineage>
</organism>
<dbReference type="AlphaFoldDB" id="A0A372LNL1"/>
<feature type="transmembrane region" description="Helical" evidence="1">
    <location>
        <begin position="6"/>
        <end position="28"/>
    </location>
</feature>
<evidence type="ECO:0000256" key="1">
    <source>
        <dbReference type="SAM" id="Phobius"/>
    </source>
</evidence>
<keyword evidence="3" id="KW-1185">Reference proteome</keyword>
<name>A0A372LNL1_9BACI</name>
<keyword evidence="1" id="KW-1133">Transmembrane helix</keyword>
<sequence>MFNLTGFLKGIGIVLALFIFISFLLGLFNINQIALSLSILYVLCYVLNGVLAPIWNPETPYFASYLASISLTVINLLFAVFVFDVMVFADPAEINKGLVRNSAISLIVSFAVIQILNRKKELQND</sequence>
<reference evidence="2 3" key="1">
    <citation type="submission" date="2018-08" db="EMBL/GenBank/DDBJ databases">
        <title>Bacillus chawlae sp. nov., Bacillus glennii sp. nov., and Bacillus saganii sp. nov. Isolated from the Vehicle Assembly Building at Kennedy Space Center where the Viking Spacecraft were Assembled.</title>
        <authorList>
            <person name="Seuylemezian A."/>
            <person name="Vaishampayan P."/>
        </authorList>
    </citation>
    <scope>NUCLEOTIDE SEQUENCE [LARGE SCALE GENOMIC DNA]</scope>
    <source>
        <strain evidence="2 3">V47-23a</strain>
    </source>
</reference>
<evidence type="ECO:0000313" key="3">
    <source>
        <dbReference type="Proteomes" id="UP000264541"/>
    </source>
</evidence>
<evidence type="ECO:0000313" key="2">
    <source>
        <dbReference type="EMBL" id="RFU67766.1"/>
    </source>
</evidence>
<dbReference type="RefSeq" id="WP_117327294.1">
    <property type="nucleotide sequence ID" value="NZ_QVTE01000039.1"/>
</dbReference>
<gene>
    <name evidence="2" type="ORF">D0469_13645</name>
</gene>
<accession>A0A372LNL1</accession>
<feature type="transmembrane region" description="Helical" evidence="1">
    <location>
        <begin position="61"/>
        <end position="86"/>
    </location>
</feature>
<feature type="transmembrane region" description="Helical" evidence="1">
    <location>
        <begin position="98"/>
        <end position="116"/>
    </location>
</feature>
<proteinExistence type="predicted"/>
<keyword evidence="1" id="KW-0812">Transmembrane</keyword>